<dbReference type="Proteomes" id="UP000203449">
    <property type="component" value="Segment"/>
</dbReference>
<evidence type="ECO:0000313" key="2">
    <source>
        <dbReference type="Proteomes" id="UP000203449"/>
    </source>
</evidence>
<accession>R4T6J1</accession>
<dbReference type="GO" id="GO:0003676">
    <property type="term" value="F:nucleic acid binding"/>
    <property type="evidence" value="ECO:0007669"/>
    <property type="project" value="InterPro"/>
</dbReference>
<gene>
    <name evidence="1" type="primary">65</name>
    <name evidence="1" type="ORF">HHTV1_65</name>
</gene>
<dbReference type="InterPro" id="IPR011856">
    <property type="entry name" value="tRNA_endonuc-like_dom_sf"/>
</dbReference>
<protein>
    <submittedName>
        <fullName evidence="1">Holliday junction resolvase</fullName>
    </submittedName>
</protein>
<dbReference type="GeneID" id="16194249"/>
<evidence type="ECO:0000313" key="1">
    <source>
        <dbReference type="EMBL" id="AGM11319.1"/>
    </source>
</evidence>
<name>R4T6J1_9CAUD</name>
<dbReference type="Gene3D" id="3.40.1350.10">
    <property type="match status" value="1"/>
</dbReference>
<dbReference type="RefSeq" id="YP_008058755.1">
    <property type="nucleotide sequence ID" value="NC_021322.1"/>
</dbReference>
<sequence>MSNYSERKLQQALHQARFYTQKAPSSGHGILDPETEEYIDQADIVAIRADPMISQYEGHISQVLLIEEKHVQPPTCQILDHEKQMLERIEEITGGTGLIAVKWKHQQGDHLFFHIQDLIDTGKHWKITEETSGMVLDDVIS</sequence>
<dbReference type="EMBL" id="KC292025">
    <property type="protein sequence ID" value="AGM11319.1"/>
    <property type="molecule type" value="Genomic_DNA"/>
</dbReference>
<reference evidence="1 2" key="1">
    <citation type="submission" date="2012-12" db="EMBL/GenBank/DDBJ databases">
        <authorList>
            <person name="Sencilo A."/>
            <person name="Jacobs-Sera D."/>
            <person name="Russell D.A."/>
            <person name="Ko C."/>
            <person name="Atanasova N."/>
            <person name="Osterlund E."/>
            <person name="Oksanen H.M."/>
            <person name="Bamford D.H."/>
            <person name="Hatfull G.F."/>
            <person name="Roine E."/>
            <person name="Hendrix R.W."/>
        </authorList>
    </citation>
    <scope>NUCLEOTIDE SEQUENCE [LARGE SCALE GENOMIC DNA]</scope>
</reference>
<dbReference type="KEGG" id="vg:16194249"/>
<organism evidence="1 2">
    <name type="scientific">Haloarcula hispanica tailed virus 1</name>
    <dbReference type="NCBI Taxonomy" id="1273750"/>
    <lineage>
        <taxon>Viruses</taxon>
        <taxon>Duplodnaviria</taxon>
        <taxon>Heunggongvirae</taxon>
        <taxon>Uroviricota</taxon>
        <taxon>Caudoviricetes</taxon>
        <taxon>Madisaviridae</taxon>
        <taxon>Clampvirus</taxon>
        <taxon>Clampvirus italiense</taxon>
        <taxon>Clampvirus HHTV1</taxon>
    </lineage>
</organism>
<proteinExistence type="predicted"/>
<keyword evidence="2" id="KW-1185">Reference proteome</keyword>